<keyword evidence="2" id="KW-1185">Reference proteome</keyword>
<reference evidence="1 2" key="1">
    <citation type="submission" date="2024-09" db="EMBL/GenBank/DDBJ databases">
        <title>Floridaenema gen nov. (Aerosakkonemataceae, Aerosakkonematales ord. nov., Cyanobacteria) from benthic tropical and subtropical fresh waters, with the description of four new species.</title>
        <authorList>
            <person name="Moretto J.A."/>
            <person name="Berthold D.E."/>
            <person name="Lefler F.W."/>
            <person name="Huang I.-S."/>
            <person name="Laughinghouse H. IV."/>
        </authorList>
    </citation>
    <scope>NUCLEOTIDE SEQUENCE [LARGE SCALE GENOMIC DNA]</scope>
    <source>
        <strain evidence="1 2">BLCC-F154</strain>
    </source>
</reference>
<gene>
    <name evidence="1" type="ORF">ACE1B6_18065</name>
</gene>
<proteinExistence type="predicted"/>
<protein>
    <submittedName>
        <fullName evidence="1">Uncharacterized protein</fullName>
    </submittedName>
</protein>
<sequence length="98" mass="11011">MKKFETWRFIAQVSFSTIVIGLCVFKLCTTDARNDPNVALYWGGLTGVLGYWLPSPTNDDKEAQEKQFDLAIANLNNSYKNQPNEQITIAHASEKTPS</sequence>
<name>A0ABV4YH23_9CYAN</name>
<evidence type="ECO:0000313" key="2">
    <source>
        <dbReference type="Proteomes" id="UP001576776"/>
    </source>
</evidence>
<organism evidence="1 2">
    <name type="scientific">Floridaenema fluviatile BLCC-F154</name>
    <dbReference type="NCBI Taxonomy" id="3153640"/>
    <lineage>
        <taxon>Bacteria</taxon>
        <taxon>Bacillati</taxon>
        <taxon>Cyanobacteriota</taxon>
        <taxon>Cyanophyceae</taxon>
        <taxon>Oscillatoriophycideae</taxon>
        <taxon>Aerosakkonematales</taxon>
        <taxon>Aerosakkonemataceae</taxon>
        <taxon>Floridanema</taxon>
        <taxon>Floridanema fluviatile</taxon>
    </lineage>
</organism>
<evidence type="ECO:0000313" key="1">
    <source>
        <dbReference type="EMBL" id="MFB2937155.1"/>
    </source>
</evidence>
<comment type="caution">
    <text evidence="1">The sequence shown here is derived from an EMBL/GenBank/DDBJ whole genome shotgun (WGS) entry which is preliminary data.</text>
</comment>
<dbReference type="Proteomes" id="UP001576776">
    <property type="component" value="Unassembled WGS sequence"/>
</dbReference>
<dbReference type="RefSeq" id="WP_413258648.1">
    <property type="nucleotide sequence ID" value="NZ_JBHFNS010000070.1"/>
</dbReference>
<dbReference type="EMBL" id="JBHFNS010000070">
    <property type="protein sequence ID" value="MFB2937155.1"/>
    <property type="molecule type" value="Genomic_DNA"/>
</dbReference>
<accession>A0ABV4YH23</accession>